<keyword evidence="3" id="KW-0805">Transcription regulation</keyword>
<feature type="region of interest" description="Disordered" evidence="7">
    <location>
        <begin position="231"/>
        <end position="263"/>
    </location>
</feature>
<evidence type="ECO:0000256" key="7">
    <source>
        <dbReference type="SAM" id="MobiDB-lite"/>
    </source>
</evidence>
<evidence type="ECO:0000313" key="9">
    <source>
        <dbReference type="EMBL" id="JAE19410.1"/>
    </source>
</evidence>
<sequence>MQEHEKITSLKPVASRPFSSFKSFSKLLKDFTAAVSPPITILEETNLIRPKTIRFTSLPSDRPKEITATIDAGSGTILEEMEVDTEQGFTCDHLATCHTARKQMGSVKNRLLNDGYNWRKYGQKQVKGSEFPRSYYKCTHPSCPVKRKVETTIDGQIAEMVYSGEHNHSKLHPPRRPMSSTSTEVVAADVHGTNDAGVGSQIKGRNQGTAGTASGGSSNCFGEFGKMAELNDNKKSTRGKQSRYASSQAAYIEPTPGSQTSTDCELSGDAFHWRKYGQKVVKGNSFSDVVHSDAPHASTWSVIRRQDHHA</sequence>
<dbReference type="FunFam" id="2.20.25.80:FF:000006">
    <property type="entry name" value="WRKY transcription factor"/>
    <property type="match status" value="1"/>
</dbReference>
<evidence type="ECO:0000256" key="1">
    <source>
        <dbReference type="ARBA" id="ARBA00004123"/>
    </source>
</evidence>
<dbReference type="GO" id="GO:0043565">
    <property type="term" value="F:sequence-specific DNA binding"/>
    <property type="evidence" value="ECO:0007669"/>
    <property type="project" value="InterPro"/>
</dbReference>
<dbReference type="SMART" id="SM00774">
    <property type="entry name" value="WRKY"/>
    <property type="match status" value="2"/>
</dbReference>
<dbReference type="SUPFAM" id="SSF118290">
    <property type="entry name" value="WRKY DNA-binding domain"/>
    <property type="match status" value="2"/>
</dbReference>
<dbReference type="PANTHER" id="PTHR31221:SF360">
    <property type="entry name" value="WRKY DOMAIN-CONTAINING PROTEIN"/>
    <property type="match status" value="1"/>
</dbReference>
<dbReference type="PROSITE" id="PS50811">
    <property type="entry name" value="WRKY"/>
    <property type="match status" value="2"/>
</dbReference>
<dbReference type="InterPro" id="IPR036576">
    <property type="entry name" value="WRKY_dom_sf"/>
</dbReference>
<dbReference type="Pfam" id="PF03106">
    <property type="entry name" value="WRKY"/>
    <property type="match status" value="2"/>
</dbReference>
<keyword evidence="2" id="KW-0677">Repeat</keyword>
<dbReference type="Gene3D" id="2.20.25.80">
    <property type="entry name" value="WRKY domain"/>
    <property type="match status" value="2"/>
</dbReference>
<evidence type="ECO:0000256" key="6">
    <source>
        <dbReference type="ARBA" id="ARBA00023242"/>
    </source>
</evidence>
<dbReference type="EMBL" id="GBRH01178486">
    <property type="protein sequence ID" value="JAE19410.1"/>
    <property type="molecule type" value="Transcribed_RNA"/>
</dbReference>
<dbReference type="PANTHER" id="PTHR31221">
    <property type="entry name" value="WRKY TRANSCRIPTION FACTOR PROTEIN 1-RELATED"/>
    <property type="match status" value="1"/>
</dbReference>
<comment type="subcellular location">
    <subcellularLocation>
        <location evidence="1">Nucleus</location>
    </subcellularLocation>
</comment>
<dbReference type="GO" id="GO:0003700">
    <property type="term" value="F:DNA-binding transcription factor activity"/>
    <property type="evidence" value="ECO:0007669"/>
    <property type="project" value="InterPro"/>
</dbReference>
<accession>A0A0A9G2V5</accession>
<feature type="compositionally biased region" description="Low complexity" evidence="7">
    <location>
        <begin position="208"/>
        <end position="218"/>
    </location>
</feature>
<feature type="region of interest" description="Disordered" evidence="7">
    <location>
        <begin position="194"/>
        <end position="218"/>
    </location>
</feature>
<dbReference type="InterPro" id="IPR044810">
    <property type="entry name" value="WRKY_plant"/>
</dbReference>
<evidence type="ECO:0000256" key="2">
    <source>
        <dbReference type="ARBA" id="ARBA00022737"/>
    </source>
</evidence>
<dbReference type="GO" id="GO:0005634">
    <property type="term" value="C:nucleus"/>
    <property type="evidence" value="ECO:0007669"/>
    <property type="project" value="UniProtKB-SubCell"/>
</dbReference>
<evidence type="ECO:0000256" key="5">
    <source>
        <dbReference type="ARBA" id="ARBA00023163"/>
    </source>
</evidence>
<name>A0A0A9G2V5_ARUDO</name>
<evidence type="ECO:0000259" key="8">
    <source>
        <dbReference type="PROSITE" id="PS50811"/>
    </source>
</evidence>
<protein>
    <submittedName>
        <fullName evidence="9">WRKY3</fullName>
    </submittedName>
</protein>
<keyword evidence="5" id="KW-0804">Transcription</keyword>
<dbReference type="AlphaFoldDB" id="A0A0A9G2V5"/>
<reference evidence="9" key="2">
    <citation type="journal article" date="2015" name="Data Brief">
        <title>Shoot transcriptome of the giant reed, Arundo donax.</title>
        <authorList>
            <person name="Barrero R.A."/>
            <person name="Guerrero F.D."/>
            <person name="Moolhuijzen P."/>
            <person name="Goolsby J.A."/>
            <person name="Tidwell J."/>
            <person name="Bellgard S.E."/>
            <person name="Bellgard M.I."/>
        </authorList>
    </citation>
    <scope>NUCLEOTIDE SEQUENCE</scope>
    <source>
        <tissue evidence="9">Shoot tissue taken approximately 20 cm above the soil surface</tissue>
    </source>
</reference>
<reference evidence="9" key="1">
    <citation type="submission" date="2014-09" db="EMBL/GenBank/DDBJ databases">
        <authorList>
            <person name="Magalhaes I.L.F."/>
            <person name="Oliveira U."/>
            <person name="Santos F.R."/>
            <person name="Vidigal T.H.D.A."/>
            <person name="Brescovit A.D."/>
            <person name="Santos A.J."/>
        </authorList>
    </citation>
    <scope>NUCLEOTIDE SEQUENCE</scope>
    <source>
        <tissue evidence="9">Shoot tissue taken approximately 20 cm above the soil surface</tissue>
    </source>
</reference>
<organism evidence="9">
    <name type="scientific">Arundo donax</name>
    <name type="common">Giant reed</name>
    <name type="synonym">Donax arundinaceus</name>
    <dbReference type="NCBI Taxonomy" id="35708"/>
    <lineage>
        <taxon>Eukaryota</taxon>
        <taxon>Viridiplantae</taxon>
        <taxon>Streptophyta</taxon>
        <taxon>Embryophyta</taxon>
        <taxon>Tracheophyta</taxon>
        <taxon>Spermatophyta</taxon>
        <taxon>Magnoliopsida</taxon>
        <taxon>Liliopsida</taxon>
        <taxon>Poales</taxon>
        <taxon>Poaceae</taxon>
        <taxon>PACMAD clade</taxon>
        <taxon>Arundinoideae</taxon>
        <taxon>Arundineae</taxon>
        <taxon>Arundo</taxon>
    </lineage>
</organism>
<dbReference type="InterPro" id="IPR003657">
    <property type="entry name" value="WRKY_dom"/>
</dbReference>
<proteinExistence type="predicted"/>
<keyword evidence="6" id="KW-0539">Nucleus</keyword>
<keyword evidence="4" id="KW-0238">DNA-binding</keyword>
<evidence type="ECO:0000256" key="3">
    <source>
        <dbReference type="ARBA" id="ARBA00023015"/>
    </source>
</evidence>
<evidence type="ECO:0000256" key="4">
    <source>
        <dbReference type="ARBA" id="ARBA00023125"/>
    </source>
</evidence>
<feature type="domain" description="WRKY" evidence="8">
    <location>
        <begin position="262"/>
        <end position="310"/>
    </location>
</feature>
<feature type="domain" description="WRKY" evidence="8">
    <location>
        <begin position="107"/>
        <end position="171"/>
    </location>
</feature>